<comment type="caution">
    <text evidence="3">The sequence shown here is derived from an EMBL/GenBank/DDBJ whole genome shotgun (WGS) entry which is preliminary data.</text>
</comment>
<keyword evidence="4" id="KW-1185">Reference proteome</keyword>
<proteinExistence type="predicted"/>
<evidence type="ECO:0000313" key="3">
    <source>
        <dbReference type="EMBL" id="TFY62608.1"/>
    </source>
</evidence>
<protein>
    <recommendedName>
        <fullName evidence="2">Protein CPL1-like domain-containing protein</fullName>
    </recommendedName>
</protein>
<sequence length="390" mass="43403">MSTSRFRITGARSHITSGDLGITTSELHDLAPAPPARPAKPKPVGTTRPRGLPRGSFEWDLTREGYTERWPTLTAFQQWLRDECNKNCIELRVHKKETNTPTEEHTWVTKTTYVCTRKGTGGTKHYDRKTDREFKIASKRLEDGCKCCLTIKSYPRMDEILGLYRAEHTHPIGDLNIIYMHVTPEVRMHMMEMLRMRIGADHVLRSIQEDPTSACRDVFRAPVPSKRAPVPSKRAQEPHPSKRAPEPQPSKRAPQPSKRAETEHAPAPSKRAPEPAPAPSRRAKRDMPEQNPIDMVSSQLCPATLSACPISSDNLSRDVNMLITHGFECVDFRTDLESCGGCGLSDASHVCTAIDGMSSVSCVSGRCQVNACQRGFIPSADGELCLPVLD</sequence>
<feature type="region of interest" description="Disordered" evidence="1">
    <location>
        <begin position="215"/>
        <end position="286"/>
    </location>
</feature>
<feature type="domain" description="Protein CPL1-like" evidence="2">
    <location>
        <begin position="327"/>
        <end position="385"/>
    </location>
</feature>
<evidence type="ECO:0000313" key="4">
    <source>
        <dbReference type="Proteomes" id="UP000298327"/>
    </source>
</evidence>
<dbReference type="InterPro" id="IPR048661">
    <property type="entry name" value="CPL1-like"/>
</dbReference>
<dbReference type="InterPro" id="IPR038955">
    <property type="entry name" value="PriA/CPL1_fungi"/>
</dbReference>
<dbReference type="AlphaFoldDB" id="A0A4Y9YLD9"/>
<dbReference type="PANTHER" id="PTHR35192:SF2">
    <property type="entry name" value="APPLE DOMAIN-CONTAINING PROTEIN"/>
    <property type="match status" value="1"/>
</dbReference>
<feature type="region of interest" description="Disordered" evidence="1">
    <location>
        <begin position="26"/>
        <end position="56"/>
    </location>
</feature>
<accession>A0A4Y9YLD9</accession>
<dbReference type="PANTHER" id="PTHR35192">
    <property type="entry name" value="PROTEIN, PUTATIVE-RELATED"/>
    <property type="match status" value="1"/>
</dbReference>
<dbReference type="Proteomes" id="UP000298327">
    <property type="component" value="Unassembled WGS sequence"/>
</dbReference>
<organism evidence="3 4">
    <name type="scientific">Dentipellis fragilis</name>
    <dbReference type="NCBI Taxonomy" id="205917"/>
    <lineage>
        <taxon>Eukaryota</taxon>
        <taxon>Fungi</taxon>
        <taxon>Dikarya</taxon>
        <taxon>Basidiomycota</taxon>
        <taxon>Agaricomycotina</taxon>
        <taxon>Agaricomycetes</taxon>
        <taxon>Russulales</taxon>
        <taxon>Hericiaceae</taxon>
        <taxon>Dentipellis</taxon>
    </lineage>
</organism>
<feature type="compositionally biased region" description="Basic and acidic residues" evidence="1">
    <location>
        <begin position="234"/>
        <end position="245"/>
    </location>
</feature>
<gene>
    <name evidence="3" type="ORF">EVG20_g6634</name>
</gene>
<dbReference type="EMBL" id="SEOQ01000454">
    <property type="protein sequence ID" value="TFY62608.1"/>
    <property type="molecule type" value="Genomic_DNA"/>
</dbReference>
<dbReference type="Pfam" id="PF21671">
    <property type="entry name" value="CPL1-like"/>
    <property type="match status" value="1"/>
</dbReference>
<evidence type="ECO:0000256" key="1">
    <source>
        <dbReference type="SAM" id="MobiDB-lite"/>
    </source>
</evidence>
<reference evidence="3 4" key="1">
    <citation type="submission" date="2019-02" db="EMBL/GenBank/DDBJ databases">
        <title>Genome sequencing of the rare red list fungi Dentipellis fragilis.</title>
        <authorList>
            <person name="Buettner E."/>
            <person name="Kellner H."/>
        </authorList>
    </citation>
    <scope>NUCLEOTIDE SEQUENCE [LARGE SCALE GENOMIC DNA]</scope>
    <source>
        <strain evidence="3 4">DSM 105465</strain>
    </source>
</reference>
<name>A0A4Y9YLD9_9AGAM</name>
<evidence type="ECO:0000259" key="2">
    <source>
        <dbReference type="Pfam" id="PF21671"/>
    </source>
</evidence>
<dbReference type="OrthoDB" id="439917at2759"/>
<dbReference type="STRING" id="205917.A0A4Y9YLD9"/>